<keyword evidence="2" id="KW-1185">Reference proteome</keyword>
<accession>A0ACA9YAV7</accession>
<dbReference type="Proteomes" id="UP001152531">
    <property type="component" value="Unassembled WGS sequence"/>
</dbReference>
<dbReference type="EMBL" id="CALSDN010000006">
    <property type="protein sequence ID" value="CAH6721560.1"/>
    <property type="molecule type" value="Genomic_DNA"/>
</dbReference>
<gene>
    <name evidence="1" type="ORF">CLIB1444_06S04962</name>
</gene>
<reference evidence="1" key="1">
    <citation type="submission" date="2022-06" db="EMBL/GenBank/DDBJ databases">
        <authorList>
            <person name="Legras J.-L."/>
            <person name="Devillers H."/>
            <person name="Grondin C."/>
        </authorList>
    </citation>
    <scope>NUCLEOTIDE SEQUENCE</scope>
    <source>
        <strain evidence="1">CLIB 1444</strain>
    </source>
</reference>
<comment type="caution">
    <text evidence="1">The sequence shown here is derived from an EMBL/GenBank/DDBJ whole genome shotgun (WGS) entry which is preliminary data.</text>
</comment>
<sequence length="858" mass="99356">MLPPGSRGTKIKPPRKSIVNSSGGGQPIDFNSSWDVLAGAIVQIQNKNVSNLSYEQLYRKAYTLVLHKFGTRLYDNVKELIKSHLLTKRTELLMVLANNADGTNRERFLKSTLNEWNEHLQAMKFISDVLMYLNRVYVREQNKLLIYDLGIQLFKDNVIKYNNNEVGGKLTDILIQEITKNRGGEIISTKMYINKIIEMFELLHENNNIYENTVVENYYQKSFEPVFLSSSETFFQSLVIQNLAFEDSFKYLIETDQFLEDEISRINLYLPETTIPKLVDLMDNIMIKNQLDVIINLPNNGLQTWIRIIGDKVISGLQTSTIDQLKYLKLLYKLNHRIDDNCELLKVRLKNIIVNQGKEFPQLIKNVLASSENKESKKQTTNTPAFANRWIESILSYKAQFSVVVKESFDHDFSMEQYITTAIRDFVNLPSKIRQKPENQNLLVVNPSELLSIYMDYHIKQFSKPNSVKDKKQLDSISTVDEFINNSIQFLRFVNDKDAVEAFYKNHFAKRFLNSKGFNSNGHLRIDIEDLVISKLSEELGTTSLDSIIKMNMDIKSSKDITSDWKKSVGEKKDKSIVDLDLKICNVSYWPNSMTKDYKKLSGKEPDTEDKFIWPRYLKQTISQFEQFWSEGKKNDNKSLYWSPKFGSIDLKITYPSKTYEINLSTYAGIIMLLFGPSTVNSMDADYVSPFKDKRKLTYNEIKQLTGIPEADLKRHLQSIAVAPRSRLLIKTPMTKDVNETDVFELNEKFKSPSVKVKVLTVSASSTTKKKSSHEEELEEVESDIAEGRKHEVNAAIVRILKSRQSIVHRDLISETIKQLQSRFIPSNILIKRQLEDLIDKEYLKRDDENRNLFHYIA</sequence>
<evidence type="ECO:0000313" key="2">
    <source>
        <dbReference type="Proteomes" id="UP001152531"/>
    </source>
</evidence>
<organism evidence="1 2">
    <name type="scientific">[Candida] jaroonii</name>
    <dbReference type="NCBI Taxonomy" id="467808"/>
    <lineage>
        <taxon>Eukaryota</taxon>
        <taxon>Fungi</taxon>
        <taxon>Dikarya</taxon>
        <taxon>Ascomycota</taxon>
        <taxon>Saccharomycotina</taxon>
        <taxon>Pichiomycetes</taxon>
        <taxon>Debaryomycetaceae</taxon>
        <taxon>Yamadazyma</taxon>
    </lineage>
</organism>
<name>A0ACA9YAV7_9ASCO</name>
<protein>
    <submittedName>
        <fullName evidence="1">Cullin-3</fullName>
    </submittedName>
</protein>
<evidence type="ECO:0000313" key="1">
    <source>
        <dbReference type="EMBL" id="CAH6721560.1"/>
    </source>
</evidence>
<proteinExistence type="predicted"/>